<feature type="region of interest" description="Disordered" evidence="2">
    <location>
        <begin position="204"/>
        <end position="360"/>
    </location>
</feature>
<name>A0A0D7BKI4_9AGAR</name>
<gene>
    <name evidence="3" type="ORF">CYLTODRAFT_419203</name>
</gene>
<proteinExistence type="predicted"/>
<organism evidence="3 4">
    <name type="scientific">Cylindrobasidium torrendii FP15055 ss-10</name>
    <dbReference type="NCBI Taxonomy" id="1314674"/>
    <lineage>
        <taxon>Eukaryota</taxon>
        <taxon>Fungi</taxon>
        <taxon>Dikarya</taxon>
        <taxon>Basidiomycota</taxon>
        <taxon>Agaricomycotina</taxon>
        <taxon>Agaricomycetes</taxon>
        <taxon>Agaricomycetidae</taxon>
        <taxon>Agaricales</taxon>
        <taxon>Marasmiineae</taxon>
        <taxon>Physalacriaceae</taxon>
        <taxon>Cylindrobasidium</taxon>
    </lineage>
</organism>
<feature type="coiled-coil region" evidence="1">
    <location>
        <begin position="17"/>
        <end position="58"/>
    </location>
</feature>
<reference evidence="3 4" key="1">
    <citation type="journal article" date="2015" name="Fungal Genet. Biol.">
        <title>Evolution of novel wood decay mechanisms in Agaricales revealed by the genome sequences of Fistulina hepatica and Cylindrobasidium torrendii.</title>
        <authorList>
            <person name="Floudas D."/>
            <person name="Held B.W."/>
            <person name="Riley R."/>
            <person name="Nagy L.G."/>
            <person name="Koehler G."/>
            <person name="Ransdell A.S."/>
            <person name="Younus H."/>
            <person name="Chow J."/>
            <person name="Chiniquy J."/>
            <person name="Lipzen A."/>
            <person name="Tritt A."/>
            <person name="Sun H."/>
            <person name="Haridas S."/>
            <person name="LaButti K."/>
            <person name="Ohm R.A."/>
            <person name="Kues U."/>
            <person name="Blanchette R.A."/>
            <person name="Grigoriev I.V."/>
            <person name="Minto R.E."/>
            <person name="Hibbett D.S."/>
        </authorList>
    </citation>
    <scope>NUCLEOTIDE SEQUENCE [LARGE SCALE GENOMIC DNA]</scope>
    <source>
        <strain evidence="3 4">FP15055 ss-10</strain>
    </source>
</reference>
<evidence type="ECO:0000313" key="4">
    <source>
        <dbReference type="Proteomes" id="UP000054007"/>
    </source>
</evidence>
<feature type="compositionally biased region" description="Basic and acidic residues" evidence="2">
    <location>
        <begin position="247"/>
        <end position="281"/>
    </location>
</feature>
<dbReference type="EMBL" id="KN880459">
    <property type="protein sequence ID" value="KIY71068.1"/>
    <property type="molecule type" value="Genomic_DNA"/>
</dbReference>
<dbReference type="Proteomes" id="UP000054007">
    <property type="component" value="Unassembled WGS sequence"/>
</dbReference>
<keyword evidence="1" id="KW-0175">Coiled coil</keyword>
<evidence type="ECO:0000313" key="3">
    <source>
        <dbReference type="EMBL" id="KIY71068.1"/>
    </source>
</evidence>
<evidence type="ECO:0000256" key="1">
    <source>
        <dbReference type="SAM" id="Coils"/>
    </source>
</evidence>
<feature type="compositionally biased region" description="Basic and acidic residues" evidence="2">
    <location>
        <begin position="322"/>
        <end position="331"/>
    </location>
</feature>
<evidence type="ECO:0000256" key="2">
    <source>
        <dbReference type="SAM" id="MobiDB-lite"/>
    </source>
</evidence>
<keyword evidence="4" id="KW-1185">Reference proteome</keyword>
<protein>
    <submittedName>
        <fullName evidence="3">Uncharacterized protein</fullName>
    </submittedName>
</protein>
<sequence>MNVNKTLEALGEAHRALDIAERYAQQKQEEMNEIQRELRNTKAERDAAMQNCAAALRQRSDVRGELDAVVKLRDEALRQVQVEKMKTRRVQKEKAALAEERDIVQRDLDAMVADSQDVGRAERHALKAERDALAENLRKAAHHSARLTQMLEETRLKNHRLGLGMQRFSLTLNAEWNAFVDQITEQEYMVNGEIPSPVGFVESHSQTRADDGQLSISGIKNPRPSEQDQVAVKDSENVTNPEVEAMDVVRTDAEQSEDMKVDQKPHEKMEEAVKDEDKQMSEYDEESTSQAASDGNKKPEWIVVKDMLSPPNGLVMQMPKNEQPEGDERLQVELTFPDANTARLDLRGSTRKSRTRSPVF</sequence>
<accession>A0A0D7BKI4</accession>
<dbReference type="AlphaFoldDB" id="A0A0D7BKI4"/>
<feature type="compositionally biased region" description="Basic residues" evidence="2">
    <location>
        <begin position="349"/>
        <end position="360"/>
    </location>
</feature>
<feature type="compositionally biased region" description="Basic and acidic residues" evidence="2">
    <location>
        <begin position="223"/>
        <end position="236"/>
    </location>
</feature>